<dbReference type="InterPro" id="IPR001878">
    <property type="entry name" value="Znf_CCHC"/>
</dbReference>
<dbReference type="EMBL" id="BGPR01251218">
    <property type="protein sequence ID" value="GBM42703.1"/>
    <property type="molecule type" value="Genomic_DNA"/>
</dbReference>
<dbReference type="GO" id="GO:0008270">
    <property type="term" value="F:zinc ion binding"/>
    <property type="evidence" value="ECO:0007669"/>
    <property type="project" value="InterPro"/>
</dbReference>
<dbReference type="Pfam" id="PF15288">
    <property type="entry name" value="zf-CCHC_6"/>
    <property type="match status" value="1"/>
</dbReference>
<dbReference type="OrthoDB" id="6435177at2759"/>
<dbReference type="SMART" id="SM00343">
    <property type="entry name" value="ZnF_C2HC"/>
    <property type="match status" value="3"/>
</dbReference>
<comment type="caution">
    <text evidence="2">The sequence shown here is derived from an EMBL/GenBank/DDBJ whole genome shotgun (WGS) entry which is preliminary data.</text>
</comment>
<evidence type="ECO:0000313" key="2">
    <source>
        <dbReference type="EMBL" id="GBM42703.1"/>
    </source>
</evidence>
<organism evidence="2 3">
    <name type="scientific">Araneus ventricosus</name>
    <name type="common">Orbweaver spider</name>
    <name type="synonym">Epeira ventricosa</name>
    <dbReference type="NCBI Taxonomy" id="182803"/>
    <lineage>
        <taxon>Eukaryota</taxon>
        <taxon>Metazoa</taxon>
        <taxon>Ecdysozoa</taxon>
        <taxon>Arthropoda</taxon>
        <taxon>Chelicerata</taxon>
        <taxon>Arachnida</taxon>
        <taxon>Araneae</taxon>
        <taxon>Araneomorphae</taxon>
        <taxon>Entelegynae</taxon>
        <taxon>Araneoidea</taxon>
        <taxon>Araneidae</taxon>
        <taxon>Araneus</taxon>
    </lineage>
</organism>
<evidence type="ECO:0000259" key="1">
    <source>
        <dbReference type="SMART" id="SM00343"/>
    </source>
</evidence>
<sequence>ERPFQIVIKGVHPDTETDEIKKELEIAVPEIEIIKISSMKIIRSKKPMPMYMTELKKNGKEEKIFNFSRFMYFTVTVENYRKPPGATQCWKCNQFNDFSSNCGYTTRCLKCGQEHRTSECTITTPQDNPTCINCGAVGHIASSRVCPAFPKIKPTKGQGVNYPRTQRESISSKYKRQKNISYAQQAQKFLPRPVELNERRNNTPLPTGNGECIQQEFCGSLQEIKVMDDALKSIPNLIKSVSEISATFNNRR</sequence>
<name>A0A4Y2FNF1_ARAVE</name>
<gene>
    <name evidence="2" type="ORF">AVEN_163441_1</name>
</gene>
<keyword evidence="3" id="KW-1185">Reference proteome</keyword>
<feature type="non-terminal residue" evidence="2">
    <location>
        <position position="1"/>
    </location>
</feature>
<reference evidence="2 3" key="1">
    <citation type="journal article" date="2019" name="Sci. Rep.">
        <title>Orb-weaving spider Araneus ventricosus genome elucidates the spidroin gene catalogue.</title>
        <authorList>
            <person name="Kono N."/>
            <person name="Nakamura H."/>
            <person name="Ohtoshi R."/>
            <person name="Moran D.A.P."/>
            <person name="Shinohara A."/>
            <person name="Yoshida Y."/>
            <person name="Fujiwara M."/>
            <person name="Mori M."/>
            <person name="Tomita M."/>
            <person name="Arakawa K."/>
        </authorList>
    </citation>
    <scope>NUCLEOTIDE SEQUENCE [LARGE SCALE GENOMIC DNA]</scope>
</reference>
<accession>A0A4Y2FNF1</accession>
<dbReference type="Pfam" id="PF07530">
    <property type="entry name" value="PRE_C2HC"/>
    <property type="match status" value="1"/>
</dbReference>
<feature type="domain" description="CCHC-type" evidence="1">
    <location>
        <begin position="130"/>
        <end position="148"/>
    </location>
</feature>
<feature type="domain" description="CCHC-type" evidence="1">
    <location>
        <begin position="88"/>
        <end position="104"/>
    </location>
</feature>
<dbReference type="GO" id="GO:0003676">
    <property type="term" value="F:nucleic acid binding"/>
    <property type="evidence" value="ECO:0007669"/>
    <property type="project" value="InterPro"/>
</dbReference>
<dbReference type="InterPro" id="IPR006579">
    <property type="entry name" value="Pre_C2HC_dom"/>
</dbReference>
<protein>
    <recommendedName>
        <fullName evidence="1">CCHC-type domain-containing protein</fullName>
    </recommendedName>
</protein>
<dbReference type="Gene3D" id="4.10.60.10">
    <property type="entry name" value="Zinc finger, CCHC-type"/>
    <property type="match status" value="1"/>
</dbReference>
<dbReference type="AlphaFoldDB" id="A0A4Y2FNF1"/>
<evidence type="ECO:0000313" key="3">
    <source>
        <dbReference type="Proteomes" id="UP000499080"/>
    </source>
</evidence>
<feature type="domain" description="CCHC-type" evidence="1">
    <location>
        <begin position="107"/>
        <end position="122"/>
    </location>
</feature>
<dbReference type="Proteomes" id="UP000499080">
    <property type="component" value="Unassembled WGS sequence"/>
</dbReference>
<proteinExistence type="predicted"/>
<dbReference type="InterPro" id="IPR041670">
    <property type="entry name" value="Znf-CCHC_6"/>
</dbReference>